<feature type="compositionally biased region" description="Acidic residues" evidence="1">
    <location>
        <begin position="26"/>
        <end position="36"/>
    </location>
</feature>
<name>A0AA36CKJ6_9BILA</name>
<comment type="caution">
    <text evidence="2">The sequence shown here is derived from an EMBL/GenBank/DDBJ whole genome shotgun (WGS) entry which is preliminary data.</text>
</comment>
<reference evidence="2" key="1">
    <citation type="submission" date="2023-06" db="EMBL/GenBank/DDBJ databases">
        <authorList>
            <person name="Delattre M."/>
        </authorList>
    </citation>
    <scope>NUCLEOTIDE SEQUENCE</scope>
    <source>
        <strain evidence="2">AF72</strain>
    </source>
</reference>
<keyword evidence="3" id="KW-1185">Reference proteome</keyword>
<dbReference type="Proteomes" id="UP001177023">
    <property type="component" value="Unassembled WGS sequence"/>
</dbReference>
<accession>A0AA36CKJ6</accession>
<evidence type="ECO:0000313" key="2">
    <source>
        <dbReference type="EMBL" id="CAJ0570779.1"/>
    </source>
</evidence>
<sequence>MTEAPYVPAETTTQATTQQTTPYQEPYEESYDDETNAPETWAGPNHGRSREAHLMDLWPKPTPAPKKYTNHRLDYPIASCYTNPDGFMCCNSTLEDVLKDAYPTFATRRPGWMNCNSQQISNAVQERCEKKFGTPLETITGIERFRPPNPNFFRI</sequence>
<feature type="non-terminal residue" evidence="2">
    <location>
        <position position="1"/>
    </location>
</feature>
<evidence type="ECO:0000313" key="3">
    <source>
        <dbReference type="Proteomes" id="UP001177023"/>
    </source>
</evidence>
<evidence type="ECO:0000256" key="1">
    <source>
        <dbReference type="SAM" id="MobiDB-lite"/>
    </source>
</evidence>
<protein>
    <submittedName>
        <fullName evidence="2">Uncharacterized protein</fullName>
    </submittedName>
</protein>
<dbReference type="AlphaFoldDB" id="A0AA36CKJ6"/>
<dbReference type="EMBL" id="CATQJA010002471">
    <property type="protein sequence ID" value="CAJ0570779.1"/>
    <property type="molecule type" value="Genomic_DNA"/>
</dbReference>
<dbReference type="PANTHER" id="PTHR31967">
    <property type="entry name" value="GROUNDHOG (HEDGEHOG-LIKE FAMILY)-RELATED"/>
    <property type="match status" value="1"/>
</dbReference>
<feature type="compositionally biased region" description="Low complexity" evidence="1">
    <location>
        <begin position="9"/>
        <end position="25"/>
    </location>
</feature>
<organism evidence="2 3">
    <name type="scientific">Mesorhabditis spiculigera</name>
    <dbReference type="NCBI Taxonomy" id="96644"/>
    <lineage>
        <taxon>Eukaryota</taxon>
        <taxon>Metazoa</taxon>
        <taxon>Ecdysozoa</taxon>
        <taxon>Nematoda</taxon>
        <taxon>Chromadorea</taxon>
        <taxon>Rhabditida</taxon>
        <taxon>Rhabditina</taxon>
        <taxon>Rhabditomorpha</taxon>
        <taxon>Rhabditoidea</taxon>
        <taxon>Rhabditidae</taxon>
        <taxon>Mesorhabditinae</taxon>
        <taxon>Mesorhabditis</taxon>
    </lineage>
</organism>
<dbReference type="PANTHER" id="PTHR31967:SF20">
    <property type="entry name" value="GROUND-LIKE DOMAIN-CONTAINING PROTEIN"/>
    <property type="match status" value="1"/>
</dbReference>
<feature type="region of interest" description="Disordered" evidence="1">
    <location>
        <begin position="1"/>
        <end position="48"/>
    </location>
</feature>
<gene>
    <name evidence="2" type="ORF">MSPICULIGERA_LOCUS9215</name>
</gene>
<proteinExistence type="predicted"/>